<reference evidence="2 3" key="2">
    <citation type="submission" date="2015-05" db="EMBL/GenBank/DDBJ databases">
        <authorList>
            <person name="Morales-Cruz A."/>
            <person name="Amrine K.C."/>
            <person name="Cantu D."/>
        </authorList>
    </citation>
    <scope>NUCLEOTIDE SEQUENCE [LARGE SCALE GENOMIC DNA]</scope>
    <source>
        <strain evidence="2">UCRPC4</strain>
    </source>
</reference>
<dbReference type="AlphaFoldDB" id="A0A0G2FUQ3"/>
<feature type="region of interest" description="Disordered" evidence="1">
    <location>
        <begin position="497"/>
        <end position="533"/>
    </location>
</feature>
<comment type="caution">
    <text evidence="2">The sequence shown here is derived from an EMBL/GenBank/DDBJ whole genome shotgun (WGS) entry which is preliminary data.</text>
</comment>
<gene>
    <name evidence="2" type="ORF">UCRPC4_g06260</name>
</gene>
<accession>A0A0G2FUQ3</accession>
<reference evidence="2 3" key="1">
    <citation type="submission" date="2015-05" db="EMBL/GenBank/DDBJ databases">
        <title>Distinctive expansion of gene families associated with plant cell wall degradation and secondary metabolism in the genomes of grapevine trunk pathogens.</title>
        <authorList>
            <person name="Lawrence D.P."/>
            <person name="Travadon R."/>
            <person name="Rolshausen P.E."/>
            <person name="Baumgartner K."/>
        </authorList>
    </citation>
    <scope>NUCLEOTIDE SEQUENCE [LARGE SCALE GENOMIC DNA]</scope>
    <source>
        <strain evidence="2">UCRPC4</strain>
    </source>
</reference>
<feature type="compositionally biased region" description="Polar residues" evidence="1">
    <location>
        <begin position="182"/>
        <end position="192"/>
    </location>
</feature>
<feature type="region of interest" description="Disordered" evidence="1">
    <location>
        <begin position="141"/>
        <end position="193"/>
    </location>
</feature>
<feature type="compositionally biased region" description="Polar residues" evidence="1">
    <location>
        <begin position="141"/>
        <end position="154"/>
    </location>
</feature>
<feature type="region of interest" description="Disordered" evidence="1">
    <location>
        <begin position="767"/>
        <end position="800"/>
    </location>
</feature>
<feature type="compositionally biased region" description="Basic and acidic residues" evidence="1">
    <location>
        <begin position="155"/>
        <end position="166"/>
    </location>
</feature>
<dbReference type="Proteomes" id="UP000053317">
    <property type="component" value="Unassembled WGS sequence"/>
</dbReference>
<dbReference type="EMBL" id="LCWF01000182">
    <property type="protein sequence ID" value="KKY15628.1"/>
    <property type="molecule type" value="Genomic_DNA"/>
</dbReference>
<protein>
    <submittedName>
        <fullName evidence="2">Uncharacterized protein</fullName>
    </submittedName>
</protein>
<organism evidence="2 3">
    <name type="scientific">Phaeomoniella chlamydospora</name>
    <name type="common">Phaeoacremonium chlamydosporum</name>
    <dbReference type="NCBI Taxonomy" id="158046"/>
    <lineage>
        <taxon>Eukaryota</taxon>
        <taxon>Fungi</taxon>
        <taxon>Dikarya</taxon>
        <taxon>Ascomycota</taxon>
        <taxon>Pezizomycotina</taxon>
        <taxon>Eurotiomycetes</taxon>
        <taxon>Chaetothyriomycetidae</taxon>
        <taxon>Phaeomoniellales</taxon>
        <taxon>Phaeomoniellaceae</taxon>
        <taxon>Phaeomoniella</taxon>
    </lineage>
</organism>
<evidence type="ECO:0000313" key="2">
    <source>
        <dbReference type="EMBL" id="KKY15628.1"/>
    </source>
</evidence>
<sequence length="832" mass="90269">MLGCPLGEIPNNMIRRISHSTSLSTEDQTASLGVHILHPVRQPENAPQSDLAQRDSGFARFLKQHSSPTHQRVTAGGRIVPMVRSQPPPAFSLTINNQQYRGVNPGTGFFTPARDFNEQKNTLGVGEAQFSKGVGAHVITASGNNSLDTSNGGSRKQENTDSHGDDEINGPSSRKHDKEAPSASSQPPQTMPANMWLHYTPVSTMFMPAIVQNPDFLGQSSLPSYPQGMLYQPSMLAPQSLDSDTSVPNRGLDQQGYLPSRADERQDRQLMSSGHNQLTEGGAGPSLNYLSEQLFPYNYGASVPWGQTASSIYAQSPVLSAGAGYQPWLMPISSMPHLSGSNSETQGLPGAPTTSTLAKTVGNDRASDQPSRASSLHGHGSTRSRKTPLDLANDKFETLSRHLRELDQFIAMHGNKLNAKIKEEKVRERVALVEKRALARDSMNALAKQPKNPNEPLAQFGPILAQPRPSIDTNNQSKDTRGAKVLNVEAPPWVPKGKVQIRKPRCDADDLKRSTINSNGPDEDHDNEIAGDTNDQDSVLIQTHDDSPKHSLHSLRRMKDDGERASMTTKDAADTFACLQTTSKIIPNATGTKAGTPDHAVSSLGVEEDGILRLSPSRQTAANHEMILDALRLPKGCVTRVDIIGGAETMVHGQGLKQPPWVEIPKYERDYWIRKPDHLFYQRAIGSSPQVENADALAHREADSSVTQDDPSKAVADGWMAPKVDDVSLKTAAIAQSPPITQETQQPKGSSSVAMSAITAHAKISPKDGGLSFLRQNTAGGATRPKRAQDGKRPPISRGLRAAHDMGPMAFFRGFWPSDDDCDKIRREGSPF</sequence>
<feature type="region of interest" description="Disordered" evidence="1">
    <location>
        <begin position="238"/>
        <end position="259"/>
    </location>
</feature>
<feature type="region of interest" description="Disordered" evidence="1">
    <location>
        <begin position="460"/>
        <end position="482"/>
    </location>
</feature>
<proteinExistence type="predicted"/>
<keyword evidence="3" id="KW-1185">Reference proteome</keyword>
<feature type="region of interest" description="Disordered" evidence="1">
    <location>
        <begin position="694"/>
        <end position="713"/>
    </location>
</feature>
<evidence type="ECO:0000313" key="3">
    <source>
        <dbReference type="Proteomes" id="UP000053317"/>
    </source>
</evidence>
<feature type="region of interest" description="Disordered" evidence="1">
    <location>
        <begin position="337"/>
        <end position="389"/>
    </location>
</feature>
<evidence type="ECO:0000256" key="1">
    <source>
        <dbReference type="SAM" id="MobiDB-lite"/>
    </source>
</evidence>
<feature type="compositionally biased region" description="Basic and acidic residues" evidence="1">
    <location>
        <begin position="504"/>
        <end position="513"/>
    </location>
</feature>
<name>A0A0G2FUQ3_PHACM</name>
<dbReference type="OrthoDB" id="5401902at2759"/>
<feature type="compositionally biased region" description="Polar residues" evidence="1">
    <location>
        <begin position="339"/>
        <end position="358"/>
    </location>
</feature>